<dbReference type="Proteomes" id="UP001296943">
    <property type="component" value="Unassembled WGS sequence"/>
</dbReference>
<reference evidence="4 5" key="1">
    <citation type="submission" date="2021-01" db="EMBL/GenBank/DDBJ databases">
        <title>Genomic Encyclopedia of Type Strains, Phase IV (KMG-IV): sequencing the most valuable type-strain genomes for metagenomic binning, comparative biology and taxonomic classification.</title>
        <authorList>
            <person name="Goeker M."/>
        </authorList>
    </citation>
    <scope>NUCLEOTIDE SEQUENCE [LARGE SCALE GENOMIC DNA]</scope>
    <source>
        <strain evidence="4 5">DSM 23711</strain>
    </source>
</reference>
<dbReference type="InterPro" id="IPR001119">
    <property type="entry name" value="SLH_dom"/>
</dbReference>
<keyword evidence="1 2" id="KW-0732">Signal</keyword>
<organism evidence="4 5">
    <name type="scientific">Aquibacillus albus</name>
    <dbReference type="NCBI Taxonomy" id="1168171"/>
    <lineage>
        <taxon>Bacteria</taxon>
        <taxon>Bacillati</taxon>
        <taxon>Bacillota</taxon>
        <taxon>Bacilli</taxon>
        <taxon>Bacillales</taxon>
        <taxon>Bacillaceae</taxon>
        <taxon>Aquibacillus</taxon>
    </lineage>
</organism>
<dbReference type="InterPro" id="IPR051465">
    <property type="entry name" value="Cell_Envelope_Struct_Comp"/>
</dbReference>
<dbReference type="PANTHER" id="PTHR43308">
    <property type="entry name" value="OUTER MEMBRANE PROTEIN ALPHA-RELATED"/>
    <property type="match status" value="1"/>
</dbReference>
<gene>
    <name evidence="4" type="ORF">JOC48_000915</name>
</gene>
<dbReference type="PANTHER" id="PTHR43308:SF5">
    <property type="entry name" value="S-LAYER PROTEIN _ PEPTIDOGLYCAN ENDO-BETA-N-ACETYLGLUCOSAMINIDASE"/>
    <property type="match status" value="1"/>
</dbReference>
<comment type="caution">
    <text evidence="4">The sequence shown here is derived from an EMBL/GenBank/DDBJ whole genome shotgun (WGS) entry which is preliminary data.</text>
</comment>
<evidence type="ECO:0000259" key="3">
    <source>
        <dbReference type="PROSITE" id="PS51272"/>
    </source>
</evidence>
<protein>
    <recommendedName>
        <fullName evidence="3">SLH domain-containing protein</fullName>
    </recommendedName>
</protein>
<feature type="signal peptide" evidence="2">
    <location>
        <begin position="1"/>
        <end position="29"/>
    </location>
</feature>
<evidence type="ECO:0000313" key="4">
    <source>
        <dbReference type="EMBL" id="MBM7570437.1"/>
    </source>
</evidence>
<feature type="chain" id="PRO_5045442597" description="SLH domain-containing protein" evidence="2">
    <location>
        <begin position="30"/>
        <end position="273"/>
    </location>
</feature>
<dbReference type="EMBL" id="JAFBDR010000003">
    <property type="protein sequence ID" value="MBM7570437.1"/>
    <property type="molecule type" value="Genomic_DNA"/>
</dbReference>
<feature type="domain" description="SLH" evidence="3">
    <location>
        <begin position="29"/>
        <end position="155"/>
    </location>
</feature>
<evidence type="ECO:0000256" key="1">
    <source>
        <dbReference type="ARBA" id="ARBA00022729"/>
    </source>
</evidence>
<keyword evidence="5" id="KW-1185">Reference proteome</keyword>
<evidence type="ECO:0000256" key="2">
    <source>
        <dbReference type="SAM" id="SignalP"/>
    </source>
</evidence>
<name>A0ABS2MX28_9BACI</name>
<proteinExistence type="predicted"/>
<accession>A0ABS2MX28</accession>
<dbReference type="Pfam" id="PF00395">
    <property type="entry name" value="SLH"/>
    <property type="match status" value="1"/>
</dbReference>
<dbReference type="PROSITE" id="PS51272">
    <property type="entry name" value="SLH"/>
    <property type="match status" value="1"/>
</dbReference>
<sequence length="273" mass="29705">MQNKLVKKVMVTTIAVTASISMFASSALAATSFSDIEEGQSHYDSITALASAGIIQGYPDGTYGTNAELQRRHGAVLYQLSLNLPVPSDFGSVLQQYYSDVDETMDYADKIAAVTPSIFSGAGGKFMPIKNMTREQMATTMVKALDLQDNGNSVDVNLANVDASHKDNVKIFAQYGITNQLDDFRPKEAVKRGQFATFLQKSLLAATPHSVTVNEGLTIFDRVVEVTLDVSEPESYKVYVDGEELAYKSGKYVGVVNVTSEEEVNKSLVIIKK</sequence>
<dbReference type="RefSeq" id="WP_204497847.1">
    <property type="nucleotide sequence ID" value="NZ_JAFBDR010000003.1"/>
</dbReference>
<evidence type="ECO:0000313" key="5">
    <source>
        <dbReference type="Proteomes" id="UP001296943"/>
    </source>
</evidence>